<dbReference type="Proteomes" id="UP000275024">
    <property type="component" value="Unassembled WGS sequence"/>
</dbReference>
<gene>
    <name evidence="3" type="ORF">D7318_27585</name>
    <name evidence="2" type="ORF">D7319_28180</name>
</gene>
<feature type="domain" description="Carrier" evidence="1">
    <location>
        <begin position="12"/>
        <end position="64"/>
    </location>
</feature>
<evidence type="ECO:0000313" key="3">
    <source>
        <dbReference type="EMBL" id="RKN15493.1"/>
    </source>
</evidence>
<evidence type="ECO:0000313" key="4">
    <source>
        <dbReference type="Proteomes" id="UP000268652"/>
    </source>
</evidence>
<dbReference type="Gene3D" id="1.10.1200.10">
    <property type="entry name" value="ACP-like"/>
    <property type="match status" value="1"/>
</dbReference>
<comment type="caution">
    <text evidence="2">The sequence shown here is derived from an EMBL/GenBank/DDBJ whole genome shotgun (WGS) entry which is preliminary data.</text>
</comment>
<name>A0A3A9VU33_9ACTN</name>
<dbReference type="InterPro" id="IPR036736">
    <property type="entry name" value="ACP-like_sf"/>
</dbReference>
<sequence length="97" mass="10647">MSESGTPETVTRVREALSPYLGDEVATVDAGRDLAEAFGERYDSLTAMECVTAVEAAFGIEVDFVAHDVRHWFASVERIARFVDGELEDRVRLGSHG</sequence>
<proteinExistence type="predicted"/>
<dbReference type="EMBL" id="RBDX01000035">
    <property type="protein sequence ID" value="RKN04515.1"/>
    <property type="molecule type" value="Genomic_DNA"/>
</dbReference>
<dbReference type="AlphaFoldDB" id="A0A3A9VU33"/>
<dbReference type="SUPFAM" id="SSF47336">
    <property type="entry name" value="ACP-like"/>
    <property type="match status" value="1"/>
</dbReference>
<dbReference type="InterPro" id="IPR009081">
    <property type="entry name" value="PP-bd_ACP"/>
</dbReference>
<dbReference type="RefSeq" id="WP_120699947.1">
    <property type="nucleotide sequence ID" value="NZ_RBDX01000035.1"/>
</dbReference>
<evidence type="ECO:0000313" key="5">
    <source>
        <dbReference type="Proteomes" id="UP000275024"/>
    </source>
</evidence>
<keyword evidence="4" id="KW-1185">Reference proteome</keyword>
<accession>A0A3A9VU33</accession>
<dbReference type="Pfam" id="PF00550">
    <property type="entry name" value="PP-binding"/>
    <property type="match status" value="1"/>
</dbReference>
<dbReference type="Proteomes" id="UP000268652">
    <property type="component" value="Unassembled WGS sequence"/>
</dbReference>
<protein>
    <submittedName>
        <fullName evidence="2">Acyl carrier protein</fullName>
    </submittedName>
</protein>
<dbReference type="EMBL" id="RBDY01000033">
    <property type="protein sequence ID" value="RKN15493.1"/>
    <property type="molecule type" value="Genomic_DNA"/>
</dbReference>
<reference evidence="4 5" key="1">
    <citation type="submission" date="2018-09" db="EMBL/GenBank/DDBJ databases">
        <title>Streptomyces sp. nov. DS1-2, an endophytic actinomycete isolated from roots of Dendrobium scabrilingue.</title>
        <authorList>
            <person name="Kuncharoen N."/>
            <person name="Kudo T."/>
            <person name="Ohkuma M."/>
            <person name="Yuki M."/>
            <person name="Tanasupawat S."/>
        </authorList>
    </citation>
    <scope>NUCLEOTIDE SEQUENCE [LARGE SCALE GENOMIC DNA]</scope>
    <source>
        <strain evidence="2 5">AZ1-7</strain>
        <strain evidence="3 4">DS1-2</strain>
    </source>
</reference>
<evidence type="ECO:0000259" key="1">
    <source>
        <dbReference type="Pfam" id="PF00550"/>
    </source>
</evidence>
<organism evidence="2 5">
    <name type="scientific">Streptomyces radicis</name>
    <dbReference type="NCBI Taxonomy" id="1750517"/>
    <lineage>
        <taxon>Bacteria</taxon>
        <taxon>Bacillati</taxon>
        <taxon>Actinomycetota</taxon>
        <taxon>Actinomycetes</taxon>
        <taxon>Kitasatosporales</taxon>
        <taxon>Streptomycetaceae</taxon>
        <taxon>Streptomyces</taxon>
    </lineage>
</organism>
<evidence type="ECO:0000313" key="2">
    <source>
        <dbReference type="EMBL" id="RKN04515.1"/>
    </source>
</evidence>
<dbReference type="OrthoDB" id="6996452at2"/>